<keyword evidence="5 6" id="KW-0408">Iron</keyword>
<evidence type="ECO:0000256" key="4">
    <source>
        <dbReference type="ARBA" id="ARBA00022723"/>
    </source>
</evidence>
<reference evidence="8 9" key="1">
    <citation type="submission" date="2022-03" db="EMBL/GenBank/DDBJ databases">
        <title>Genome data of Colletotrichum spp.</title>
        <authorList>
            <person name="Utami Y.D."/>
            <person name="Hiruma K."/>
        </authorList>
    </citation>
    <scope>NUCLEOTIDE SEQUENCE [LARGE SCALE GENOMIC DNA]</scope>
    <source>
        <strain evidence="8 9">MAFF 239500</strain>
    </source>
</reference>
<evidence type="ECO:0000256" key="1">
    <source>
        <dbReference type="ARBA" id="ARBA00001971"/>
    </source>
</evidence>
<keyword evidence="4 6" id="KW-0479">Metal-binding</keyword>
<dbReference type="Gene3D" id="1.10.630.10">
    <property type="entry name" value="Cytochrome P450"/>
    <property type="match status" value="1"/>
</dbReference>
<dbReference type="GO" id="GO:0020037">
    <property type="term" value="F:heme binding"/>
    <property type="evidence" value="ECO:0007669"/>
    <property type="project" value="InterPro"/>
</dbReference>
<dbReference type="Proteomes" id="UP001055115">
    <property type="component" value="Unassembled WGS sequence"/>
</dbReference>
<name>A0AA37PGQ3_9PEZI</name>
<evidence type="ECO:0000256" key="7">
    <source>
        <dbReference type="RuleBase" id="RU000461"/>
    </source>
</evidence>
<sequence length="477" mass="55067">MSRLDNPSYICCLPPEFARHTRPWLARLTSFWRISLVLKGKAHDRYRKLHQKYGPIVRTAPNVVDISDPSAISIIYGINSKFLKSLFYRPFDMIYEGEFMSSMFTCRSPEEHKALKRPVAQKFSMTSIRTFEYLVDPCSEIFTESMKDLQGQVVDLGVWAQWYAFDAIGAMTFGQRFGFMEQRKDVENMIAGLEHGLMLASVTGQIPWIHRFFIGNKTLRKIVGRLSLKDPMHIANRKYDAGANSNDRRDFLAYFRQQQKSTGEPMPQKELMNHLINNLLAGSDTTAISLRAIFYYVIRDKRVYRKLQSEIDGLEVAGKLSPVISYGESLQMEYLQVCMKEAMRMHPGVALPLERLVPAGETRLAGHFLSEGTVVGINPAVIHRDREIFGVDADEFRPERWLDEEEKVKSMDRHLLTFGAGVRTCIGKNISLMEMGKFIPQVFRKFELEWASAEPEWDIHTYWFSKQSGLLVRFKER</sequence>
<dbReference type="InterPro" id="IPR050121">
    <property type="entry name" value="Cytochrome_P450_monoxygenase"/>
</dbReference>
<comment type="similarity">
    <text evidence="2 7">Belongs to the cytochrome P450 family.</text>
</comment>
<keyword evidence="7 8" id="KW-0503">Monooxygenase</keyword>
<feature type="binding site" description="axial binding residue" evidence="6">
    <location>
        <position position="425"/>
    </location>
    <ligand>
        <name>heme</name>
        <dbReference type="ChEBI" id="CHEBI:30413"/>
    </ligand>
    <ligandPart>
        <name>Fe</name>
        <dbReference type="ChEBI" id="CHEBI:18248"/>
    </ligandPart>
</feature>
<dbReference type="PRINTS" id="PR00385">
    <property type="entry name" value="P450"/>
</dbReference>
<accession>A0AA37PGQ3</accession>
<evidence type="ECO:0000313" key="8">
    <source>
        <dbReference type="EMBL" id="GKT51986.1"/>
    </source>
</evidence>
<evidence type="ECO:0000256" key="6">
    <source>
        <dbReference type="PIRSR" id="PIRSR602401-1"/>
    </source>
</evidence>
<organism evidence="8 9">
    <name type="scientific">Colletotrichum spaethianum</name>
    <dbReference type="NCBI Taxonomy" id="700344"/>
    <lineage>
        <taxon>Eukaryota</taxon>
        <taxon>Fungi</taxon>
        <taxon>Dikarya</taxon>
        <taxon>Ascomycota</taxon>
        <taxon>Pezizomycotina</taxon>
        <taxon>Sordariomycetes</taxon>
        <taxon>Hypocreomycetidae</taxon>
        <taxon>Glomerellales</taxon>
        <taxon>Glomerellaceae</taxon>
        <taxon>Colletotrichum</taxon>
        <taxon>Colletotrichum spaethianum species complex</taxon>
    </lineage>
</organism>
<dbReference type="PANTHER" id="PTHR24305:SF232">
    <property type="entry name" value="P450, PUTATIVE (EUROFUNG)-RELATED"/>
    <property type="match status" value="1"/>
</dbReference>
<proteinExistence type="inferred from homology"/>
<dbReference type="SUPFAM" id="SSF48264">
    <property type="entry name" value="Cytochrome P450"/>
    <property type="match status" value="1"/>
</dbReference>
<dbReference type="InterPro" id="IPR002401">
    <property type="entry name" value="Cyt_P450_E_grp-I"/>
</dbReference>
<comment type="cofactor">
    <cofactor evidence="1 6">
        <name>heme</name>
        <dbReference type="ChEBI" id="CHEBI:30413"/>
    </cofactor>
</comment>
<dbReference type="CDD" id="cd11060">
    <property type="entry name" value="CYP57A1-like"/>
    <property type="match status" value="1"/>
</dbReference>
<evidence type="ECO:0000313" key="9">
    <source>
        <dbReference type="Proteomes" id="UP001055115"/>
    </source>
</evidence>
<protein>
    <submittedName>
        <fullName evidence="8">Cytochrome P450 monooxygenase</fullName>
    </submittedName>
</protein>
<dbReference type="GeneID" id="73332969"/>
<dbReference type="InterPro" id="IPR017972">
    <property type="entry name" value="Cyt_P450_CS"/>
</dbReference>
<dbReference type="RefSeq" id="XP_049134336.1">
    <property type="nucleotide sequence ID" value="XM_049278379.1"/>
</dbReference>
<dbReference type="InterPro" id="IPR036396">
    <property type="entry name" value="Cyt_P450_sf"/>
</dbReference>
<evidence type="ECO:0000256" key="5">
    <source>
        <dbReference type="ARBA" id="ARBA00023004"/>
    </source>
</evidence>
<dbReference type="PROSITE" id="PS00086">
    <property type="entry name" value="CYTOCHROME_P450"/>
    <property type="match status" value="1"/>
</dbReference>
<dbReference type="EMBL" id="BQXU01000058">
    <property type="protein sequence ID" value="GKT51986.1"/>
    <property type="molecule type" value="Genomic_DNA"/>
</dbReference>
<dbReference type="GO" id="GO:0004497">
    <property type="term" value="F:monooxygenase activity"/>
    <property type="evidence" value="ECO:0007669"/>
    <property type="project" value="UniProtKB-KW"/>
</dbReference>
<comment type="caution">
    <text evidence="8">The sequence shown here is derived from an EMBL/GenBank/DDBJ whole genome shotgun (WGS) entry which is preliminary data.</text>
</comment>
<dbReference type="PANTHER" id="PTHR24305">
    <property type="entry name" value="CYTOCHROME P450"/>
    <property type="match status" value="1"/>
</dbReference>
<dbReference type="GO" id="GO:0016705">
    <property type="term" value="F:oxidoreductase activity, acting on paired donors, with incorporation or reduction of molecular oxygen"/>
    <property type="evidence" value="ECO:0007669"/>
    <property type="project" value="InterPro"/>
</dbReference>
<dbReference type="PRINTS" id="PR00463">
    <property type="entry name" value="EP450I"/>
</dbReference>
<keyword evidence="7" id="KW-0560">Oxidoreductase</keyword>
<gene>
    <name evidence="8" type="ORF">ColSpa_12167</name>
</gene>
<dbReference type="Pfam" id="PF00067">
    <property type="entry name" value="p450"/>
    <property type="match status" value="1"/>
</dbReference>
<dbReference type="GO" id="GO:0005506">
    <property type="term" value="F:iron ion binding"/>
    <property type="evidence" value="ECO:0007669"/>
    <property type="project" value="InterPro"/>
</dbReference>
<dbReference type="AlphaFoldDB" id="A0AA37PGQ3"/>
<keyword evidence="3 6" id="KW-0349">Heme</keyword>
<keyword evidence="9" id="KW-1185">Reference proteome</keyword>
<evidence type="ECO:0000256" key="3">
    <source>
        <dbReference type="ARBA" id="ARBA00022617"/>
    </source>
</evidence>
<evidence type="ECO:0000256" key="2">
    <source>
        <dbReference type="ARBA" id="ARBA00010617"/>
    </source>
</evidence>
<dbReference type="InterPro" id="IPR001128">
    <property type="entry name" value="Cyt_P450"/>
</dbReference>